<dbReference type="SUPFAM" id="SSF55816">
    <property type="entry name" value="5'-nucleotidase (syn. UDP-sugar hydrolase), C-terminal domain"/>
    <property type="match status" value="1"/>
</dbReference>
<proteinExistence type="inferred from homology"/>
<dbReference type="GO" id="GO:0006196">
    <property type="term" value="P:AMP catabolic process"/>
    <property type="evidence" value="ECO:0007669"/>
    <property type="project" value="TreeGrafter"/>
</dbReference>
<comment type="similarity">
    <text evidence="2">Belongs to the 5'-nucleotidase family.</text>
</comment>
<accession>A0A336L6M6</accession>
<reference evidence="8" key="2">
    <citation type="submission" date="2018-07" db="EMBL/GenBank/DDBJ databases">
        <authorList>
            <person name="Quirk P.G."/>
            <person name="Krulwich T.A."/>
        </authorList>
    </citation>
    <scope>NUCLEOTIDE SEQUENCE</scope>
</reference>
<feature type="transmembrane region" description="Helical" evidence="5">
    <location>
        <begin position="12"/>
        <end position="33"/>
    </location>
</feature>
<dbReference type="Pfam" id="PF02872">
    <property type="entry name" value="5_nucleotid_C"/>
    <property type="match status" value="1"/>
</dbReference>
<dbReference type="GO" id="GO:0000166">
    <property type="term" value="F:nucleotide binding"/>
    <property type="evidence" value="ECO:0007669"/>
    <property type="project" value="UniProtKB-KW"/>
</dbReference>
<sequence length="282" mass="31003">MTILSATRCFCIKMLLFITINVILIGLSSSSVINAPDSIFFNENAEIIGMTAVDLDASPCMKEECNLGNLVADSIRYEYLVEHATNTEVPNVIVLVQGKNLKGMIEKGSNITRENLIGTMSKDGSLVKAKLTGAIIKDVLDKSVAKYNQKNGSPDFVQVAGAFIEFNFTMEAGKRLVSSKVLCVDCNGFIEMKDTEKYDIVMTEDLSKASFSNEQFTGLNTTEYSSLEKFIIKNQIVYPAVEGRITLHNVDDAPSSAVTMKMSVLLMGVVLIFHQFVSFVRS</sequence>
<dbReference type="GO" id="GO:0008253">
    <property type="term" value="F:5'-nucleotidase activity"/>
    <property type="evidence" value="ECO:0007669"/>
    <property type="project" value="UniProtKB-EC"/>
</dbReference>
<keyword evidence="4" id="KW-0547">Nucleotide-binding</keyword>
<dbReference type="InterPro" id="IPR006179">
    <property type="entry name" value="5_nucleotidase/apyrase"/>
</dbReference>
<protein>
    <recommendedName>
        <fullName evidence="3">5'-nucleotidase</fullName>
        <ecNumber evidence="3">3.1.3.5</ecNumber>
    </recommendedName>
</protein>
<keyword evidence="5" id="KW-0472">Membrane</keyword>
<keyword evidence="5" id="KW-1133">Transmembrane helix</keyword>
<evidence type="ECO:0000313" key="7">
    <source>
        <dbReference type="EMBL" id="SSX12323.1"/>
    </source>
</evidence>
<dbReference type="InterPro" id="IPR036907">
    <property type="entry name" value="5'-Nucleotdase_C_sf"/>
</dbReference>
<comment type="catalytic activity">
    <reaction evidence="1">
        <text>a ribonucleoside 5'-phosphate + H2O = a ribonucleoside + phosphate</text>
        <dbReference type="Rhea" id="RHEA:12484"/>
        <dbReference type="ChEBI" id="CHEBI:15377"/>
        <dbReference type="ChEBI" id="CHEBI:18254"/>
        <dbReference type="ChEBI" id="CHEBI:43474"/>
        <dbReference type="ChEBI" id="CHEBI:58043"/>
        <dbReference type="EC" id="3.1.3.5"/>
    </reaction>
</comment>
<evidence type="ECO:0000256" key="1">
    <source>
        <dbReference type="ARBA" id="ARBA00000815"/>
    </source>
</evidence>
<gene>
    <name evidence="7" type="primary">CSON004059</name>
</gene>
<evidence type="ECO:0000259" key="6">
    <source>
        <dbReference type="Pfam" id="PF02872"/>
    </source>
</evidence>
<evidence type="ECO:0000256" key="5">
    <source>
        <dbReference type="SAM" id="Phobius"/>
    </source>
</evidence>
<dbReference type="GO" id="GO:0005886">
    <property type="term" value="C:plasma membrane"/>
    <property type="evidence" value="ECO:0007669"/>
    <property type="project" value="TreeGrafter"/>
</dbReference>
<keyword evidence="5" id="KW-0812">Transmembrane</keyword>
<dbReference type="InterPro" id="IPR008334">
    <property type="entry name" value="5'-Nucleotdase_C"/>
</dbReference>
<dbReference type="AlphaFoldDB" id="A0A336L6M6"/>
<evidence type="ECO:0000256" key="4">
    <source>
        <dbReference type="ARBA" id="ARBA00022741"/>
    </source>
</evidence>
<feature type="domain" description="5'-Nucleotidase C-terminal" evidence="6">
    <location>
        <begin position="48"/>
        <end position="203"/>
    </location>
</feature>
<dbReference type="Gene3D" id="3.90.780.10">
    <property type="entry name" value="5'-Nucleotidase, C-terminal domain"/>
    <property type="match status" value="1"/>
</dbReference>
<name>A0A336L6M6_CULSO</name>
<dbReference type="PANTHER" id="PTHR11575:SF24">
    <property type="entry name" value="5'-NUCLEOTIDASE"/>
    <property type="match status" value="1"/>
</dbReference>
<dbReference type="PANTHER" id="PTHR11575">
    <property type="entry name" value="5'-NUCLEOTIDASE-RELATED"/>
    <property type="match status" value="1"/>
</dbReference>
<dbReference type="VEuPathDB" id="VectorBase:CSON004059"/>
<evidence type="ECO:0000256" key="2">
    <source>
        <dbReference type="ARBA" id="ARBA00006654"/>
    </source>
</evidence>
<dbReference type="EMBL" id="UFQS01001779">
    <property type="protein sequence ID" value="SSX12323.1"/>
    <property type="molecule type" value="Genomic_DNA"/>
</dbReference>
<dbReference type="EC" id="3.1.3.5" evidence="3"/>
<evidence type="ECO:0000313" key="8">
    <source>
        <dbReference type="EMBL" id="SSX31774.1"/>
    </source>
</evidence>
<reference evidence="7" key="1">
    <citation type="submission" date="2018-04" db="EMBL/GenBank/DDBJ databases">
        <authorList>
            <person name="Go L.Y."/>
            <person name="Mitchell J.A."/>
        </authorList>
    </citation>
    <scope>NUCLEOTIDE SEQUENCE</scope>
    <source>
        <tissue evidence="7">Whole organism</tissue>
    </source>
</reference>
<evidence type="ECO:0000256" key="3">
    <source>
        <dbReference type="ARBA" id="ARBA00012643"/>
    </source>
</evidence>
<dbReference type="EMBL" id="UFQT01001779">
    <property type="protein sequence ID" value="SSX31774.1"/>
    <property type="molecule type" value="Genomic_DNA"/>
</dbReference>
<organism evidence="7">
    <name type="scientific">Culicoides sonorensis</name>
    <name type="common">Biting midge</name>
    <dbReference type="NCBI Taxonomy" id="179676"/>
    <lineage>
        <taxon>Eukaryota</taxon>
        <taxon>Metazoa</taxon>
        <taxon>Ecdysozoa</taxon>
        <taxon>Arthropoda</taxon>
        <taxon>Hexapoda</taxon>
        <taxon>Insecta</taxon>
        <taxon>Pterygota</taxon>
        <taxon>Neoptera</taxon>
        <taxon>Endopterygota</taxon>
        <taxon>Diptera</taxon>
        <taxon>Nematocera</taxon>
        <taxon>Chironomoidea</taxon>
        <taxon>Ceratopogonidae</taxon>
        <taxon>Ceratopogoninae</taxon>
        <taxon>Culicoides</taxon>
        <taxon>Monoculicoides</taxon>
    </lineage>
</organism>